<feature type="domain" description="Glycoside hydrolase family 20 catalytic" evidence="3">
    <location>
        <begin position="89"/>
        <end position="283"/>
    </location>
</feature>
<reference evidence="5" key="2">
    <citation type="submission" date="2021-04" db="EMBL/GenBank/DDBJ databases">
        <authorList>
            <person name="Gilroy R."/>
        </authorList>
    </citation>
    <scope>NUCLEOTIDE SEQUENCE</scope>
    <source>
        <strain evidence="5">ChiBcec2-3848</strain>
    </source>
</reference>
<keyword evidence="2" id="KW-0378">Hydrolase</keyword>
<dbReference type="Pfam" id="PF18088">
    <property type="entry name" value="Glyco_H_20C_C"/>
    <property type="match status" value="1"/>
</dbReference>
<dbReference type="InterPro" id="IPR041063">
    <property type="entry name" value="Glyco_H_20C_C"/>
</dbReference>
<proteinExistence type="inferred from homology"/>
<dbReference type="GO" id="GO:0004563">
    <property type="term" value="F:beta-N-acetylhexosaminidase activity"/>
    <property type="evidence" value="ECO:0007669"/>
    <property type="project" value="UniProtKB-ARBA"/>
</dbReference>
<dbReference type="PANTHER" id="PTHR21040:SF8">
    <property type="entry name" value="BCDNA.GH04120"/>
    <property type="match status" value="1"/>
</dbReference>
<name>A0A9D2TAK5_9FIRM</name>
<dbReference type="InterPro" id="IPR038901">
    <property type="entry name" value="HEXDC-like"/>
</dbReference>
<gene>
    <name evidence="5" type="ORF">H9753_04375</name>
</gene>
<dbReference type="Proteomes" id="UP000823886">
    <property type="component" value="Unassembled WGS sequence"/>
</dbReference>
<dbReference type="Pfam" id="PF00728">
    <property type="entry name" value="Glyco_hydro_20"/>
    <property type="match status" value="1"/>
</dbReference>
<dbReference type="GO" id="GO:0005975">
    <property type="term" value="P:carbohydrate metabolic process"/>
    <property type="evidence" value="ECO:0007669"/>
    <property type="project" value="InterPro"/>
</dbReference>
<dbReference type="AlphaFoldDB" id="A0A9D2TAK5"/>
<evidence type="ECO:0000259" key="4">
    <source>
        <dbReference type="Pfam" id="PF18088"/>
    </source>
</evidence>
<dbReference type="InterPro" id="IPR015883">
    <property type="entry name" value="Glyco_hydro_20_cat"/>
</dbReference>
<dbReference type="Gene3D" id="3.20.20.80">
    <property type="entry name" value="Glycosidases"/>
    <property type="match status" value="1"/>
</dbReference>
<reference evidence="5" key="1">
    <citation type="journal article" date="2021" name="PeerJ">
        <title>Extensive microbial diversity within the chicken gut microbiome revealed by metagenomics and culture.</title>
        <authorList>
            <person name="Gilroy R."/>
            <person name="Ravi A."/>
            <person name="Getino M."/>
            <person name="Pursley I."/>
            <person name="Horton D.L."/>
            <person name="Alikhan N.F."/>
            <person name="Baker D."/>
            <person name="Gharbi K."/>
            <person name="Hall N."/>
            <person name="Watson M."/>
            <person name="Adriaenssens E.M."/>
            <person name="Foster-Nyarko E."/>
            <person name="Jarju S."/>
            <person name="Secka A."/>
            <person name="Antonio M."/>
            <person name="Oren A."/>
            <person name="Chaudhuri R.R."/>
            <person name="La Ragione R."/>
            <person name="Hildebrand F."/>
            <person name="Pallen M.J."/>
        </authorList>
    </citation>
    <scope>NUCLEOTIDE SEQUENCE</scope>
    <source>
        <strain evidence="5">ChiBcec2-3848</strain>
    </source>
</reference>
<dbReference type="Gene3D" id="1.20.120.670">
    <property type="entry name" value="N-acetyl-b-d-glucoasminidase"/>
    <property type="match status" value="1"/>
</dbReference>
<dbReference type="CDD" id="cd06565">
    <property type="entry name" value="GH20_GcnA-like"/>
    <property type="match status" value="1"/>
</dbReference>
<organism evidence="5 6">
    <name type="scientific">Candidatus Blautia merdavium</name>
    <dbReference type="NCBI Taxonomy" id="2838494"/>
    <lineage>
        <taxon>Bacteria</taxon>
        <taxon>Bacillati</taxon>
        <taxon>Bacillota</taxon>
        <taxon>Clostridia</taxon>
        <taxon>Lachnospirales</taxon>
        <taxon>Lachnospiraceae</taxon>
        <taxon>Blautia</taxon>
    </lineage>
</organism>
<sequence>MNLTFSGDTGILASVQEGIQILLDECKEQPYALDIRLESALPGTLSVQKEGSHCRISCNTPAHFFRCLNRILCHPLEDLCIQEQPAFEQNGFMLDCSRNSVASVETVKSLIRILAKLGMNQLLLYTEDTYQVPGLPYFGAYRGGYSQEELRELDRYAQLFGVELVPCIQTLAHLHNALKWPMGAELKDSADILKVGSEKVYAFIETLLDSLKTCFTTRQIHIGMDEAVSLGLGNYLKENGYKKSALLVKEHSLRVLEICRKLGWEPMMWSDMYITSNTGSTYYDIAENPDTSHWEKPDPDLGLVYWDYYNADKQLSRNMLRVHKELSSKVIFAGGIWNWNGIAPNYGKAIRCTGAALETCREQQISHVFATGWLDNGAETPIDAIYPGLAAFAQLCFREHLNQKELEQLFEDCIGGRYEDFYQLDAFDSLFTGIGENQSADNPSKYLLYQDPLLGIFDYHIQGVDTHTYYSRLAAQIGPCRETSAKYADFFAFYETLALVLADKADLGIRIKAAYDSKDLSTLRGISDTVIPRIAENLWNLRLLREKLWMKDSKPFGYELLDIKLGGVSARLESCRRRLNAWLEQRVSCLEELEQERLPYWTIENRYPHRPDQSLRENLWNKIVSGCDLIDTI</sequence>
<dbReference type="SUPFAM" id="SSF51445">
    <property type="entry name" value="(Trans)glycosidases"/>
    <property type="match status" value="1"/>
</dbReference>
<comment type="similarity">
    <text evidence="1">Belongs to the glycosyl hydrolase 20 family.</text>
</comment>
<protein>
    <submittedName>
        <fullName evidence="5">Beta-N-acetylhexosaminidase</fullName>
    </submittedName>
</protein>
<evidence type="ECO:0000313" key="6">
    <source>
        <dbReference type="Proteomes" id="UP000823886"/>
    </source>
</evidence>
<accession>A0A9D2TAK5</accession>
<evidence type="ECO:0000313" key="5">
    <source>
        <dbReference type="EMBL" id="HJC62844.1"/>
    </source>
</evidence>
<comment type="caution">
    <text evidence="5">The sequence shown here is derived from an EMBL/GenBank/DDBJ whole genome shotgun (WGS) entry which is preliminary data.</text>
</comment>
<dbReference type="EMBL" id="DWVZ01000053">
    <property type="protein sequence ID" value="HJC62844.1"/>
    <property type="molecule type" value="Genomic_DNA"/>
</dbReference>
<dbReference type="PANTHER" id="PTHR21040">
    <property type="entry name" value="BCDNA.GH04120"/>
    <property type="match status" value="1"/>
</dbReference>
<evidence type="ECO:0000259" key="3">
    <source>
        <dbReference type="Pfam" id="PF00728"/>
    </source>
</evidence>
<evidence type="ECO:0000256" key="1">
    <source>
        <dbReference type="ARBA" id="ARBA00006285"/>
    </source>
</evidence>
<feature type="domain" description="Glycoside Hydrolase 20C C-terminal" evidence="4">
    <location>
        <begin position="419"/>
        <end position="605"/>
    </location>
</feature>
<dbReference type="InterPro" id="IPR017853">
    <property type="entry name" value="GH"/>
</dbReference>
<evidence type="ECO:0000256" key="2">
    <source>
        <dbReference type="ARBA" id="ARBA00022801"/>
    </source>
</evidence>